<organismHost>
    <name type="scientific">Sus scrofa</name>
    <name type="common">Pig</name>
    <dbReference type="NCBI Taxonomy" id="9823"/>
</organismHost>
<dbReference type="RefSeq" id="YP_009927115.1">
    <property type="nucleotide sequence ID" value="NC_044959.2"/>
</dbReference>
<protein>
    <submittedName>
        <fullName evidence="1">MGF 110-8L CDS protein</fullName>
    </submittedName>
</protein>
<organismHost>
    <name type="scientific">Phacochoerus africanus</name>
    <name type="common">Warthog</name>
    <dbReference type="NCBI Taxonomy" id="41426"/>
</organismHost>
<gene>
    <name evidence="1" type="primary">MGF 110-8L CDS</name>
</gene>
<accession>A0A485PYW8</accession>
<dbReference type="Pfam" id="PF01639">
    <property type="entry name" value="v110"/>
    <property type="match status" value="1"/>
</dbReference>
<name>A0A485PYW8_ASF</name>
<dbReference type="GeneID" id="59226909"/>
<evidence type="ECO:0000313" key="1">
    <source>
        <dbReference type="EMBL" id="VFV47924.1"/>
    </source>
</evidence>
<dbReference type="KEGG" id="vg:59226909"/>
<sequence length="127" mass="15004">VATIKVLILVLLGVVVLQAAPIRKLEDLLPTRYPPEHELVYWCTYANQCDFCWECVHGICRNRIQTDWPVIHQNDWIINCTVSRWNGICSYYEGPKNHTDHQMDCANPTSHTYPHREYMKIYERDDL</sequence>
<dbReference type="Proteomes" id="UP000307568">
    <property type="component" value="Segment"/>
</dbReference>
<organismHost>
    <name type="scientific">Ornithodoros</name>
    <name type="common">relapsing fever ticks</name>
    <dbReference type="NCBI Taxonomy" id="6937"/>
</organismHost>
<dbReference type="InterPro" id="IPR004848">
    <property type="entry name" value="ASFV_fam_110"/>
</dbReference>
<organismHost>
    <name type="scientific">Ornithodoros moubata</name>
    <name type="common">Soft tick</name>
    <name type="synonym">Argasid tick</name>
    <dbReference type="NCBI Taxonomy" id="6938"/>
</organismHost>
<organism evidence="1">
    <name type="scientific">African swine fever virus</name>
    <name type="common">ASFV</name>
    <dbReference type="NCBI Taxonomy" id="10497"/>
    <lineage>
        <taxon>Viruses</taxon>
        <taxon>Varidnaviria</taxon>
        <taxon>Bamfordvirae</taxon>
        <taxon>Nucleocytoviricota</taxon>
        <taxon>Pokkesviricetes</taxon>
        <taxon>Asfuvirales</taxon>
        <taxon>Asfarviridae</taxon>
        <taxon>Asfivirus</taxon>
        <taxon>Asfivirus haemorrhagiae</taxon>
    </lineage>
</organism>
<organismHost>
    <name type="scientific">Potamochoerus larvatus</name>
    <name type="common">Bushpig</name>
    <dbReference type="NCBI Taxonomy" id="273792"/>
</organismHost>
<organismHost>
    <name type="scientific">Phacochoerus aethiopicus</name>
    <name type="common">Warthog</name>
    <dbReference type="NCBI Taxonomy" id="85517"/>
</organismHost>
<dbReference type="EMBL" id="LR536725">
    <property type="protein sequence ID" value="VFV47924.1"/>
    <property type="molecule type" value="Genomic_DNA"/>
</dbReference>
<feature type="non-terminal residue" evidence="1">
    <location>
        <position position="1"/>
    </location>
</feature>
<reference evidence="1" key="1">
    <citation type="submission" date="2019-03" db="EMBL/GenBank/DDBJ databases">
        <authorList>
            <consortium name="IVD NGS Lab"/>
        </authorList>
    </citation>
    <scope>NUCLEOTIDE SEQUENCE [LARGE SCALE GENOMIC DNA]</scope>
    <source>
        <strain evidence="1">ASFV Belgium 2018/1</strain>
    </source>
</reference>
<proteinExistence type="predicted"/>